<sequence length="235" mass="25886">MGCTAHCCPAGAILPRGCTLLPCPSRRRRAAAMELAKRWAGTRAETARALRCRSGLTRRSAPATRLRARGHAQSAGSEVQPLARAPIAETAHRASWHGIQPRSPLTDASGPIGCERRRSSSSREETEPSRALTCGTQQQPVGRRTRCILLPIPRAEPWAWRFPGEVGRRMRLANAFLQSLPRHVPHASCALLLTHTRLCSLLFAVLEHSQGKRRRIWAAYAEQRTTAMASRLPTS</sequence>
<dbReference type="Proteomes" id="UP000245946">
    <property type="component" value="Unassembled WGS sequence"/>
</dbReference>
<dbReference type="GeneID" id="37267300"/>
<gene>
    <name evidence="2" type="ORF">FA09DRAFT_264039</name>
</gene>
<feature type="compositionally biased region" description="Basic and acidic residues" evidence="1">
    <location>
        <begin position="114"/>
        <end position="128"/>
    </location>
</feature>
<evidence type="ECO:0000256" key="1">
    <source>
        <dbReference type="SAM" id="MobiDB-lite"/>
    </source>
</evidence>
<keyword evidence="3" id="KW-1185">Reference proteome</keyword>
<evidence type="ECO:0000313" key="3">
    <source>
        <dbReference type="Proteomes" id="UP000245946"/>
    </source>
</evidence>
<organism evidence="2 3">
    <name type="scientific">Tilletiopsis washingtonensis</name>
    <dbReference type="NCBI Taxonomy" id="58919"/>
    <lineage>
        <taxon>Eukaryota</taxon>
        <taxon>Fungi</taxon>
        <taxon>Dikarya</taxon>
        <taxon>Basidiomycota</taxon>
        <taxon>Ustilaginomycotina</taxon>
        <taxon>Exobasidiomycetes</taxon>
        <taxon>Entylomatales</taxon>
        <taxon>Entylomatales incertae sedis</taxon>
        <taxon>Tilletiopsis</taxon>
    </lineage>
</organism>
<protein>
    <submittedName>
        <fullName evidence="2">Uncharacterized protein</fullName>
    </submittedName>
</protein>
<proteinExistence type="predicted"/>
<name>A0A316ZBW9_9BASI</name>
<dbReference type="EMBL" id="KZ819291">
    <property type="protein sequence ID" value="PWN98432.1"/>
    <property type="molecule type" value="Genomic_DNA"/>
</dbReference>
<feature type="region of interest" description="Disordered" evidence="1">
    <location>
        <begin position="60"/>
        <end position="137"/>
    </location>
</feature>
<accession>A0A316ZBW9</accession>
<reference evidence="2 3" key="1">
    <citation type="journal article" date="2018" name="Mol. Biol. Evol.">
        <title>Broad Genomic Sampling Reveals a Smut Pathogenic Ancestry of the Fungal Clade Ustilaginomycotina.</title>
        <authorList>
            <person name="Kijpornyongpan T."/>
            <person name="Mondo S.J."/>
            <person name="Barry K."/>
            <person name="Sandor L."/>
            <person name="Lee J."/>
            <person name="Lipzen A."/>
            <person name="Pangilinan J."/>
            <person name="LaButti K."/>
            <person name="Hainaut M."/>
            <person name="Henrissat B."/>
            <person name="Grigoriev I.V."/>
            <person name="Spatafora J.W."/>
            <person name="Aime M.C."/>
        </authorList>
    </citation>
    <scope>NUCLEOTIDE SEQUENCE [LARGE SCALE GENOMIC DNA]</scope>
    <source>
        <strain evidence="2 3">MCA 4186</strain>
    </source>
</reference>
<dbReference type="RefSeq" id="XP_025598711.1">
    <property type="nucleotide sequence ID" value="XM_025739754.1"/>
</dbReference>
<evidence type="ECO:0000313" key="2">
    <source>
        <dbReference type="EMBL" id="PWN98432.1"/>
    </source>
</evidence>
<dbReference type="AlphaFoldDB" id="A0A316ZBW9"/>